<dbReference type="PRINTS" id="PR00793">
    <property type="entry name" value="PROAMNOPTASE"/>
</dbReference>
<dbReference type="GO" id="GO:0006508">
    <property type="term" value="P:proteolysis"/>
    <property type="evidence" value="ECO:0007669"/>
    <property type="project" value="InterPro"/>
</dbReference>
<keyword evidence="5" id="KW-1185">Reference proteome</keyword>
<keyword evidence="2 4" id="KW-0378">Hydrolase</keyword>
<dbReference type="InterPro" id="IPR002410">
    <property type="entry name" value="Peptidase_S33"/>
</dbReference>
<reference evidence="4 5" key="1">
    <citation type="submission" date="2020-12" db="EMBL/GenBank/DDBJ databases">
        <title>Draft genome sequence of the commensal strain Corynebacterium tuberculostearicum MFP09/CIP 102622 isolated from human skin.</title>
        <authorList>
            <person name="Boukerb A.M."/>
            <person name="Janvier X."/>
            <person name="Feuilloley M.G.J."/>
            <person name="Groboillot A."/>
        </authorList>
    </citation>
    <scope>NUCLEOTIDE SEQUENCE [LARGE SCALE GENOMIC DNA]</scope>
    <source>
        <strain evidence="4 5">CIP 102622</strain>
    </source>
</reference>
<dbReference type="Gene3D" id="3.40.50.1820">
    <property type="entry name" value="alpha/beta hydrolase"/>
    <property type="match status" value="1"/>
</dbReference>
<feature type="domain" description="AB hydrolase-1" evidence="3">
    <location>
        <begin position="45"/>
        <end position="232"/>
    </location>
</feature>
<dbReference type="PANTHER" id="PTHR43248:SF2">
    <property type="entry name" value="PROLYL AMINOPEPTIDASE"/>
    <property type="match status" value="1"/>
</dbReference>
<evidence type="ECO:0000256" key="1">
    <source>
        <dbReference type="ARBA" id="ARBA00010088"/>
    </source>
</evidence>
<evidence type="ECO:0000313" key="4">
    <source>
        <dbReference type="EMBL" id="MBK3427203.1"/>
    </source>
</evidence>
<organism evidence="4 5">
    <name type="scientific">Corynebacterium tuberculostearicum</name>
    <dbReference type="NCBI Taxonomy" id="38304"/>
    <lineage>
        <taxon>Bacteria</taxon>
        <taxon>Bacillati</taxon>
        <taxon>Actinomycetota</taxon>
        <taxon>Actinomycetes</taxon>
        <taxon>Mycobacteriales</taxon>
        <taxon>Corynebacteriaceae</taxon>
        <taxon>Corynebacterium</taxon>
    </lineage>
</organism>
<name>A0A8I1I0K4_9CORY</name>
<comment type="similarity">
    <text evidence="1">Belongs to the peptidase S33 family.</text>
</comment>
<gene>
    <name evidence="4" type="ORF">JDP02_01570</name>
</gene>
<proteinExistence type="inferred from homology"/>
<comment type="caution">
    <text evidence="4">The sequence shown here is derived from an EMBL/GenBank/DDBJ whole genome shotgun (WGS) entry which is preliminary data.</text>
</comment>
<dbReference type="InterPro" id="IPR029058">
    <property type="entry name" value="AB_hydrolase_fold"/>
</dbReference>
<protein>
    <submittedName>
        <fullName evidence="4">Alpha/beta fold hydrolase</fullName>
    </submittedName>
</protein>
<dbReference type="Pfam" id="PF00561">
    <property type="entry name" value="Abhydrolase_1"/>
    <property type="match status" value="1"/>
</dbReference>
<dbReference type="GO" id="GO:0004177">
    <property type="term" value="F:aminopeptidase activity"/>
    <property type="evidence" value="ECO:0007669"/>
    <property type="project" value="UniProtKB-EC"/>
</dbReference>
<dbReference type="PANTHER" id="PTHR43248">
    <property type="entry name" value="2-SUCCINYL-6-HYDROXY-2,4-CYCLOHEXADIENE-1-CARBOXYLATE SYNTHASE"/>
    <property type="match status" value="1"/>
</dbReference>
<evidence type="ECO:0000259" key="3">
    <source>
        <dbReference type="Pfam" id="PF00561"/>
    </source>
</evidence>
<dbReference type="InterPro" id="IPR000073">
    <property type="entry name" value="AB_hydrolase_1"/>
</dbReference>
<dbReference type="SUPFAM" id="SSF53474">
    <property type="entry name" value="alpha/beta-Hydrolases"/>
    <property type="match status" value="1"/>
</dbReference>
<dbReference type="EMBL" id="JAEHFL010000002">
    <property type="protein sequence ID" value="MBK3427203.1"/>
    <property type="molecule type" value="Genomic_DNA"/>
</dbReference>
<dbReference type="RefSeq" id="WP_150851290.1">
    <property type="nucleotide sequence ID" value="NZ_JAEHFL010000002.1"/>
</dbReference>
<dbReference type="Proteomes" id="UP000603369">
    <property type="component" value="Unassembled WGS sequence"/>
</dbReference>
<evidence type="ECO:0000256" key="2">
    <source>
        <dbReference type="ARBA" id="ARBA00022801"/>
    </source>
</evidence>
<evidence type="ECO:0000313" key="5">
    <source>
        <dbReference type="Proteomes" id="UP000603369"/>
    </source>
</evidence>
<sequence>MTSYRRFGHTIKEHHLEVPWDYSNPHGTFGLYAREIIPPGGEDLPALLYLQGGPGFPAPRPLAPTGLIGKALERYRVIFMDQRGTGRSHRIDALSPAAERTATHLALLRQDNIVRDAERLREHLGLEKWSLFGQSFGGFCITAYLSQAPERVEHAFFTGGIPTLKGADELYRATFSKLKVRQQRFYREFPWAQGRIEEIISHLDNSDERLPTGERLSALRFRTIGIELGRGPGFDSLAYLLEEPFRTVAGEKRLRGDFLADVGQRVSFADAPLYAAIHESIYGGAGGQAATHWAAHRVREEFPEFAEVGTWLTGEHIFPWQFDEDPALHAFADAAHGLARHEFSPPYALGEVPTTAAAIYVDDIFVPLEESLATAAHLGDLRPWINNEFQHNGIREDGATILGRLFSLIDDH</sequence>
<dbReference type="AlphaFoldDB" id="A0A8I1I0K4"/>
<dbReference type="InterPro" id="IPR051601">
    <property type="entry name" value="Serine_prot/Carboxylest_S33"/>
</dbReference>
<accession>A0A8I1I0K4</accession>